<feature type="non-terminal residue" evidence="3">
    <location>
        <position position="221"/>
    </location>
</feature>
<dbReference type="AlphaFoldDB" id="A0A2M7IP24"/>
<sequence>MSFITLLVTLVTTLGLGIVAGYYLRYIHALSKKSSIEIINKARILEAEERAIKIQEKAEEKSAAIELEAKIERKALEEKLSQKETRLEKREELLDSRQIDADSQKESLQNKIEEVKTLKARLDERKNELDTKLEAIAGITATEAYERIVTKIEIERTEDLNARLQKIELFNNEQMEAKATNILLSAIHRIGNVMPTSVMTSHLEIPSDDLKGKVIGKEGRN</sequence>
<reference evidence="4" key="1">
    <citation type="submission" date="2017-09" db="EMBL/GenBank/DDBJ databases">
        <title>Depth-based differentiation of microbial function through sediment-hosted aquifers and enrichment of novel symbionts in the deep terrestrial subsurface.</title>
        <authorList>
            <person name="Probst A.J."/>
            <person name="Ladd B."/>
            <person name="Jarett J.K."/>
            <person name="Geller-Mcgrath D.E."/>
            <person name="Sieber C.M.K."/>
            <person name="Emerson J.B."/>
            <person name="Anantharaman K."/>
            <person name="Thomas B.C."/>
            <person name="Malmstrom R."/>
            <person name="Stieglmeier M."/>
            <person name="Klingl A."/>
            <person name="Woyke T."/>
            <person name="Ryan C.M."/>
            <person name="Banfield J.F."/>
        </authorList>
    </citation>
    <scope>NUCLEOTIDE SEQUENCE [LARGE SCALE GENOMIC DNA]</scope>
</reference>
<dbReference type="EMBL" id="PFHR01000096">
    <property type="protein sequence ID" value="PIW97038.1"/>
    <property type="molecule type" value="Genomic_DNA"/>
</dbReference>
<evidence type="ECO:0000256" key="1">
    <source>
        <dbReference type="SAM" id="Coils"/>
    </source>
</evidence>
<dbReference type="Pfam" id="PF12072">
    <property type="entry name" value="RNase_Y_N"/>
    <property type="match status" value="1"/>
</dbReference>
<keyword evidence="1" id="KW-0175">Coiled coil</keyword>
<evidence type="ECO:0000313" key="4">
    <source>
        <dbReference type="Proteomes" id="UP000230837"/>
    </source>
</evidence>
<accession>A0A2M7IP24</accession>
<organism evidence="3 4">
    <name type="scientific">Candidatus Kaiserbacteria bacterium CG_4_8_14_3_um_filter_38_9</name>
    <dbReference type="NCBI Taxonomy" id="1974599"/>
    <lineage>
        <taxon>Bacteria</taxon>
        <taxon>Candidatus Kaiseribacteriota</taxon>
    </lineage>
</organism>
<comment type="caution">
    <text evidence="3">The sequence shown here is derived from an EMBL/GenBank/DDBJ whole genome shotgun (WGS) entry which is preliminary data.</text>
</comment>
<evidence type="ECO:0000313" key="3">
    <source>
        <dbReference type="EMBL" id="PIW97038.1"/>
    </source>
</evidence>
<gene>
    <name evidence="3" type="ORF">COZ82_01740</name>
</gene>
<dbReference type="Proteomes" id="UP000230837">
    <property type="component" value="Unassembled WGS sequence"/>
</dbReference>
<feature type="domain" description="Ribonuclease Y N-terminal" evidence="2">
    <location>
        <begin position="37"/>
        <end position="190"/>
    </location>
</feature>
<name>A0A2M7IP24_9BACT</name>
<feature type="coiled-coil region" evidence="1">
    <location>
        <begin position="44"/>
        <end position="135"/>
    </location>
</feature>
<protein>
    <recommendedName>
        <fullName evidence="2">Ribonuclease Y N-terminal domain-containing protein</fullName>
    </recommendedName>
</protein>
<dbReference type="InterPro" id="IPR022711">
    <property type="entry name" value="RNase_Y_N"/>
</dbReference>
<evidence type="ECO:0000259" key="2">
    <source>
        <dbReference type="Pfam" id="PF12072"/>
    </source>
</evidence>
<proteinExistence type="predicted"/>